<keyword evidence="1" id="KW-0472">Membrane</keyword>
<keyword evidence="1" id="KW-0812">Transmembrane</keyword>
<keyword evidence="4" id="KW-1185">Reference proteome</keyword>
<proteinExistence type="predicted"/>
<dbReference type="EMBL" id="JNBR01000084">
    <property type="protein sequence ID" value="OQR98443.1"/>
    <property type="molecule type" value="Genomic_DNA"/>
</dbReference>
<protein>
    <recommendedName>
        <fullName evidence="2">Methyltransferase domain-containing protein</fullName>
    </recommendedName>
</protein>
<accession>A0A1V9ZKC8</accession>
<feature type="transmembrane region" description="Helical" evidence="1">
    <location>
        <begin position="6"/>
        <end position="27"/>
    </location>
</feature>
<dbReference type="PANTHER" id="PTHR44068:SF11">
    <property type="entry name" value="GERANYL DIPHOSPHATE 2-C-METHYLTRANSFERASE"/>
    <property type="match status" value="1"/>
</dbReference>
<dbReference type="Proteomes" id="UP000243579">
    <property type="component" value="Unassembled WGS sequence"/>
</dbReference>
<dbReference type="InterPro" id="IPR025714">
    <property type="entry name" value="Methyltranfer_dom"/>
</dbReference>
<sequence>MTAANLTTRAATVGAAAIAAWVLYGGLKMLRGKVYDLLIVQLTTGWYREVLGALPPKCRLLDVGIGTGQALINNSQLLRAKDIAVVGIDYDADYVDSCTSNIRRAGFEDRISVHYASVYDFVPSGMFDAVYFSASLMIMPDPVAALRHTARFLRASGRLYVTQTVQTRPSWLVQVGKPLLKFVTTVDFGAVTYEADLLRAFAAAGLRVETTRCLSGSSPTSVRSYRYYELARL</sequence>
<dbReference type="PANTHER" id="PTHR44068">
    <property type="entry name" value="ZGC:194242"/>
    <property type="match status" value="1"/>
</dbReference>
<comment type="caution">
    <text evidence="3">The sequence shown here is derived from an EMBL/GenBank/DDBJ whole genome shotgun (WGS) entry which is preliminary data.</text>
</comment>
<reference evidence="3 4" key="1">
    <citation type="journal article" date="2014" name="Genome Biol. Evol.">
        <title>The secreted proteins of Achlya hypogyna and Thraustotheca clavata identify the ancestral oomycete secretome and reveal gene acquisitions by horizontal gene transfer.</title>
        <authorList>
            <person name="Misner I."/>
            <person name="Blouin N."/>
            <person name="Leonard G."/>
            <person name="Richards T.A."/>
            <person name="Lane C.E."/>
        </authorList>
    </citation>
    <scope>NUCLEOTIDE SEQUENCE [LARGE SCALE GENOMIC DNA]</scope>
    <source>
        <strain evidence="3 4">ATCC 48635</strain>
    </source>
</reference>
<evidence type="ECO:0000313" key="4">
    <source>
        <dbReference type="Proteomes" id="UP000243579"/>
    </source>
</evidence>
<evidence type="ECO:0000256" key="1">
    <source>
        <dbReference type="SAM" id="Phobius"/>
    </source>
</evidence>
<dbReference type="OrthoDB" id="540004at2759"/>
<name>A0A1V9ZKC8_ACHHY</name>
<organism evidence="3 4">
    <name type="scientific">Achlya hypogyna</name>
    <name type="common">Oomycete</name>
    <name type="synonym">Protoachlya hypogyna</name>
    <dbReference type="NCBI Taxonomy" id="1202772"/>
    <lineage>
        <taxon>Eukaryota</taxon>
        <taxon>Sar</taxon>
        <taxon>Stramenopiles</taxon>
        <taxon>Oomycota</taxon>
        <taxon>Saprolegniomycetes</taxon>
        <taxon>Saprolegniales</taxon>
        <taxon>Achlyaceae</taxon>
        <taxon>Achlya</taxon>
    </lineage>
</organism>
<dbReference type="CDD" id="cd02440">
    <property type="entry name" value="AdoMet_MTases"/>
    <property type="match status" value="1"/>
</dbReference>
<gene>
    <name evidence="3" type="ORF">ACHHYP_08592</name>
</gene>
<feature type="domain" description="Methyltransferase" evidence="2">
    <location>
        <begin position="57"/>
        <end position="165"/>
    </location>
</feature>
<dbReference type="Gene3D" id="3.40.50.150">
    <property type="entry name" value="Vaccinia Virus protein VP39"/>
    <property type="match status" value="1"/>
</dbReference>
<dbReference type="AlphaFoldDB" id="A0A1V9ZKC8"/>
<keyword evidence="1" id="KW-1133">Transmembrane helix</keyword>
<dbReference type="InterPro" id="IPR029063">
    <property type="entry name" value="SAM-dependent_MTases_sf"/>
</dbReference>
<dbReference type="Pfam" id="PF13847">
    <property type="entry name" value="Methyltransf_31"/>
    <property type="match status" value="1"/>
</dbReference>
<dbReference type="SUPFAM" id="SSF53335">
    <property type="entry name" value="S-adenosyl-L-methionine-dependent methyltransferases"/>
    <property type="match status" value="1"/>
</dbReference>
<dbReference type="InterPro" id="IPR050447">
    <property type="entry name" value="Erg6_SMT_methyltransf"/>
</dbReference>
<evidence type="ECO:0000313" key="3">
    <source>
        <dbReference type="EMBL" id="OQR98443.1"/>
    </source>
</evidence>
<evidence type="ECO:0000259" key="2">
    <source>
        <dbReference type="Pfam" id="PF13847"/>
    </source>
</evidence>